<evidence type="ECO:0008006" key="16">
    <source>
        <dbReference type="Google" id="ProtNLM"/>
    </source>
</evidence>
<keyword evidence="7 11" id="KW-0238">DNA-binding</keyword>
<comment type="similarity">
    <text evidence="2 11">Belongs to the nuclear hormone receptor family.</text>
</comment>
<dbReference type="SMART" id="SM00430">
    <property type="entry name" value="HOLI"/>
    <property type="match status" value="1"/>
</dbReference>
<dbReference type="InterPro" id="IPR001628">
    <property type="entry name" value="Znf_hrmn_rcpt"/>
</dbReference>
<sequence>MSISTSSSPSSNGDTENMQAQIPHCKERCLVCDDKSTGYHYGTPSCNGCKSFFRRTVLEQRRFFCENNDNCTILPKIRKEEKRRQCRACRFRKCVEVGMKPEGIVVEEEEAREALQVAIRNQSALQQTKITSIDEHCNQFIHNLTYTEFMHHTYRRSDSNPYPVDPQTITDVLQGFTPLGQPLKEMPNWPLPCNFSVSSLSFEEHAQYRIPLPRCEGPLPPTLKFWFYADFVAAIEWMKTLEFFRALDQSDQRELVIFSGWQIANITSSYFAFAKGSDRMVYPDGRFSVGTPRDAERDVVRNLIHMKIDRTEYLLLKSLVICNPSCETISEYARSILLQEREKLSKILFNHIMDYHGRIRGPSRFGEVIALESTLLHQALKSKHLHSLLAALQLRPMKIVLMDEICEIKHLV</sequence>
<evidence type="ECO:0000256" key="9">
    <source>
        <dbReference type="ARBA" id="ARBA00023170"/>
    </source>
</evidence>
<dbReference type="GO" id="GO:0006357">
    <property type="term" value="P:regulation of transcription by RNA polymerase II"/>
    <property type="evidence" value="ECO:0000318"/>
    <property type="project" value="GO_Central"/>
</dbReference>
<dbReference type="Pfam" id="PF00105">
    <property type="entry name" value="zf-C4"/>
    <property type="match status" value="1"/>
</dbReference>
<evidence type="ECO:0000313" key="15">
    <source>
        <dbReference type="Proteomes" id="UP000005239"/>
    </source>
</evidence>
<dbReference type="OrthoDB" id="9984314at2759"/>
<dbReference type="InterPro" id="IPR000536">
    <property type="entry name" value="Nucl_hrmn_rcpt_lig-bd"/>
</dbReference>
<dbReference type="InterPro" id="IPR050274">
    <property type="entry name" value="Nuclear_hormone_rcpt_NR2"/>
</dbReference>
<dbReference type="EnsemblMetazoa" id="PPA47215.1">
    <property type="protein sequence ID" value="PPA47215.1"/>
    <property type="gene ID" value="WBGene00305089"/>
</dbReference>
<dbReference type="InterPro" id="IPR035500">
    <property type="entry name" value="NHR-like_dom_sf"/>
</dbReference>
<evidence type="ECO:0000256" key="8">
    <source>
        <dbReference type="ARBA" id="ARBA00023163"/>
    </source>
</evidence>
<evidence type="ECO:0000256" key="10">
    <source>
        <dbReference type="ARBA" id="ARBA00023242"/>
    </source>
</evidence>
<gene>
    <name evidence="14" type="primary">WBGene00305089</name>
</gene>
<dbReference type="PROSITE" id="PS00031">
    <property type="entry name" value="NUCLEAR_REC_DBD_1"/>
    <property type="match status" value="1"/>
</dbReference>
<dbReference type="PROSITE" id="PS51843">
    <property type="entry name" value="NR_LBD"/>
    <property type="match status" value="1"/>
</dbReference>
<dbReference type="PRINTS" id="PR00047">
    <property type="entry name" value="STROIDFINGER"/>
</dbReference>
<dbReference type="InterPro" id="IPR013088">
    <property type="entry name" value="Znf_NHR/GATA"/>
</dbReference>
<dbReference type="SUPFAM" id="SSF57716">
    <property type="entry name" value="Glucocorticoid receptor-like (DNA-binding domain)"/>
    <property type="match status" value="1"/>
</dbReference>
<dbReference type="SMART" id="SM00399">
    <property type="entry name" value="ZnF_C4"/>
    <property type="match status" value="1"/>
</dbReference>
<dbReference type="InterPro" id="IPR049636">
    <property type="entry name" value="HNF4-like_DBD"/>
</dbReference>
<evidence type="ECO:0000256" key="5">
    <source>
        <dbReference type="ARBA" id="ARBA00022833"/>
    </source>
</evidence>
<evidence type="ECO:0000313" key="14">
    <source>
        <dbReference type="EnsemblMetazoa" id="PPA47215.1"/>
    </source>
</evidence>
<keyword evidence="9 11" id="KW-0675">Receptor</keyword>
<dbReference type="PANTHER" id="PTHR24083">
    <property type="entry name" value="NUCLEAR HORMONE RECEPTOR"/>
    <property type="match status" value="1"/>
</dbReference>
<evidence type="ECO:0000256" key="7">
    <source>
        <dbReference type="ARBA" id="ARBA00023125"/>
    </source>
</evidence>
<keyword evidence="8 11" id="KW-0804">Transcription</keyword>
<dbReference type="InterPro" id="IPR001723">
    <property type="entry name" value="Nuclear_hrmn_rcpt"/>
</dbReference>
<dbReference type="PRINTS" id="PR00398">
    <property type="entry name" value="STRDHORMONER"/>
</dbReference>
<dbReference type="PROSITE" id="PS51030">
    <property type="entry name" value="NUCLEAR_REC_DBD_2"/>
    <property type="match status" value="1"/>
</dbReference>
<evidence type="ECO:0000256" key="1">
    <source>
        <dbReference type="ARBA" id="ARBA00004123"/>
    </source>
</evidence>
<keyword evidence="4 11" id="KW-0863">Zinc-finger</keyword>
<dbReference type="AlphaFoldDB" id="A0A8R1Z3K2"/>
<evidence type="ECO:0000259" key="13">
    <source>
        <dbReference type="PROSITE" id="PS51843"/>
    </source>
</evidence>
<protein>
    <recommendedName>
        <fullName evidence="16">Nuclear receptor</fullName>
    </recommendedName>
</protein>
<keyword evidence="3 11" id="KW-0479">Metal-binding</keyword>
<keyword evidence="15" id="KW-1185">Reference proteome</keyword>
<proteinExistence type="inferred from homology"/>
<dbReference type="Gene3D" id="3.30.50.10">
    <property type="entry name" value="Erythroid Transcription Factor GATA-1, subunit A"/>
    <property type="match status" value="1"/>
</dbReference>
<dbReference type="GO" id="GO:0030154">
    <property type="term" value="P:cell differentiation"/>
    <property type="evidence" value="ECO:0000318"/>
    <property type="project" value="GO_Central"/>
</dbReference>
<organism evidence="14 15">
    <name type="scientific">Pristionchus pacificus</name>
    <name type="common">Parasitic nematode worm</name>
    <dbReference type="NCBI Taxonomy" id="54126"/>
    <lineage>
        <taxon>Eukaryota</taxon>
        <taxon>Metazoa</taxon>
        <taxon>Ecdysozoa</taxon>
        <taxon>Nematoda</taxon>
        <taxon>Chromadorea</taxon>
        <taxon>Rhabditida</taxon>
        <taxon>Rhabditina</taxon>
        <taxon>Diplogasteromorpha</taxon>
        <taxon>Diplogasteroidea</taxon>
        <taxon>Neodiplogasteridae</taxon>
        <taxon>Pristionchus</taxon>
    </lineage>
</organism>
<feature type="domain" description="Nuclear receptor" evidence="12">
    <location>
        <begin position="26"/>
        <end position="106"/>
    </location>
</feature>
<dbReference type="GO" id="GO:0005634">
    <property type="term" value="C:nucleus"/>
    <property type="evidence" value="ECO:0007669"/>
    <property type="project" value="UniProtKB-SubCell"/>
</dbReference>
<dbReference type="GO" id="GO:0008270">
    <property type="term" value="F:zinc ion binding"/>
    <property type="evidence" value="ECO:0007669"/>
    <property type="project" value="UniProtKB-KW"/>
</dbReference>
<dbReference type="Pfam" id="PF00104">
    <property type="entry name" value="Hormone_recep"/>
    <property type="match status" value="1"/>
</dbReference>
<dbReference type="SUPFAM" id="SSF48508">
    <property type="entry name" value="Nuclear receptor ligand-binding domain"/>
    <property type="match status" value="1"/>
</dbReference>
<dbReference type="FunFam" id="3.30.50.10:FF:000030">
    <property type="entry name" value="Nuclear Hormone Receptor family"/>
    <property type="match status" value="1"/>
</dbReference>
<dbReference type="CDD" id="cd06960">
    <property type="entry name" value="NR_DBD_HNF4A"/>
    <property type="match status" value="1"/>
</dbReference>
<name>A0A8R1Z3K2_PRIPA</name>
<evidence type="ECO:0000256" key="4">
    <source>
        <dbReference type="ARBA" id="ARBA00022771"/>
    </source>
</evidence>
<reference evidence="15" key="1">
    <citation type="journal article" date="2008" name="Nat. Genet.">
        <title>The Pristionchus pacificus genome provides a unique perspective on nematode lifestyle and parasitism.</title>
        <authorList>
            <person name="Dieterich C."/>
            <person name="Clifton S.W."/>
            <person name="Schuster L.N."/>
            <person name="Chinwalla A."/>
            <person name="Delehaunty K."/>
            <person name="Dinkelacker I."/>
            <person name="Fulton L."/>
            <person name="Fulton R."/>
            <person name="Godfrey J."/>
            <person name="Minx P."/>
            <person name="Mitreva M."/>
            <person name="Roeseler W."/>
            <person name="Tian H."/>
            <person name="Witte H."/>
            <person name="Yang S.P."/>
            <person name="Wilson R.K."/>
            <person name="Sommer R.J."/>
        </authorList>
    </citation>
    <scope>NUCLEOTIDE SEQUENCE [LARGE SCALE GENOMIC DNA]</scope>
    <source>
        <strain evidence="15">PS312</strain>
    </source>
</reference>
<comment type="subcellular location">
    <subcellularLocation>
        <location evidence="1 11">Nucleus</location>
    </subcellularLocation>
</comment>
<evidence type="ECO:0000259" key="12">
    <source>
        <dbReference type="PROSITE" id="PS51030"/>
    </source>
</evidence>
<evidence type="ECO:0000256" key="6">
    <source>
        <dbReference type="ARBA" id="ARBA00023015"/>
    </source>
</evidence>
<dbReference type="Gene3D" id="1.10.565.10">
    <property type="entry name" value="Retinoid X Receptor"/>
    <property type="match status" value="1"/>
</dbReference>
<feature type="domain" description="NR LBD" evidence="13">
    <location>
        <begin position="187"/>
        <end position="408"/>
    </location>
</feature>
<dbReference type="GO" id="GO:0000978">
    <property type="term" value="F:RNA polymerase II cis-regulatory region sequence-specific DNA binding"/>
    <property type="evidence" value="ECO:0000318"/>
    <property type="project" value="GO_Central"/>
</dbReference>
<evidence type="ECO:0000256" key="11">
    <source>
        <dbReference type="RuleBase" id="RU004334"/>
    </source>
</evidence>
<evidence type="ECO:0000256" key="2">
    <source>
        <dbReference type="ARBA" id="ARBA00005993"/>
    </source>
</evidence>
<dbReference type="GO" id="GO:0004879">
    <property type="term" value="F:nuclear receptor activity"/>
    <property type="evidence" value="ECO:0000318"/>
    <property type="project" value="GO_Central"/>
</dbReference>
<keyword evidence="10 11" id="KW-0539">Nucleus</keyword>
<dbReference type="Proteomes" id="UP000005239">
    <property type="component" value="Unassembled WGS sequence"/>
</dbReference>
<accession>A0A8R1Z3K2</accession>
<reference evidence="14" key="2">
    <citation type="submission" date="2022-06" db="UniProtKB">
        <authorList>
            <consortium name="EnsemblMetazoa"/>
        </authorList>
    </citation>
    <scope>IDENTIFICATION</scope>
    <source>
        <strain evidence="14">PS312</strain>
    </source>
</reference>
<evidence type="ECO:0000256" key="3">
    <source>
        <dbReference type="ARBA" id="ARBA00022723"/>
    </source>
</evidence>
<keyword evidence="6 11" id="KW-0805">Transcription regulation</keyword>
<keyword evidence="5 11" id="KW-0862">Zinc</keyword>